<dbReference type="Pfam" id="PF00086">
    <property type="entry name" value="Thyroglobulin_1"/>
    <property type="match status" value="1"/>
</dbReference>
<comment type="similarity">
    <text evidence="2">Belongs to the FIP1 family.</text>
</comment>
<dbReference type="EMBL" id="CAJNJA010011492">
    <property type="protein sequence ID" value="CAE7273594.1"/>
    <property type="molecule type" value="Genomic_DNA"/>
</dbReference>
<dbReference type="CDD" id="cd00191">
    <property type="entry name" value="TY"/>
    <property type="match status" value="1"/>
</dbReference>
<dbReference type="SUPFAM" id="SSF117839">
    <property type="entry name" value="WWE domain"/>
    <property type="match status" value="1"/>
</dbReference>
<dbReference type="InterPro" id="IPR007854">
    <property type="entry name" value="Fip1_dom"/>
</dbReference>
<dbReference type="InterPro" id="IPR037197">
    <property type="entry name" value="WWE_dom_sf"/>
</dbReference>
<feature type="compositionally biased region" description="Polar residues" evidence="7">
    <location>
        <begin position="908"/>
        <end position="918"/>
    </location>
</feature>
<evidence type="ECO:0000256" key="3">
    <source>
        <dbReference type="ARBA" id="ARBA00022664"/>
    </source>
</evidence>
<evidence type="ECO:0000313" key="12">
    <source>
        <dbReference type="EMBL" id="CAE7273594.1"/>
    </source>
</evidence>
<keyword evidence="4" id="KW-0847">Vitamin C</keyword>
<dbReference type="SUPFAM" id="SSF57610">
    <property type="entry name" value="Thyroglobulin type-1 domain"/>
    <property type="match status" value="1"/>
</dbReference>
<dbReference type="Gene3D" id="3.30.720.50">
    <property type="match status" value="1"/>
</dbReference>
<dbReference type="Gene3D" id="4.10.800.10">
    <property type="entry name" value="Thyroglobulin type-1"/>
    <property type="match status" value="1"/>
</dbReference>
<evidence type="ECO:0000256" key="5">
    <source>
        <dbReference type="ARBA" id="ARBA00023157"/>
    </source>
</evidence>
<comment type="caution">
    <text evidence="12">The sequence shown here is derived from an EMBL/GenBank/DDBJ whole genome shotgun (WGS) entry which is preliminary data.</text>
</comment>
<dbReference type="InterPro" id="IPR018123">
    <property type="entry name" value="WWE-dom_subgr"/>
</dbReference>
<dbReference type="InterPro" id="IPR043928">
    <property type="entry name" value="DNVP"/>
</dbReference>
<comment type="subcellular location">
    <subcellularLocation>
        <location evidence="1">Nucleus</location>
    </subcellularLocation>
</comment>
<dbReference type="SMART" id="SM00211">
    <property type="entry name" value="TY"/>
    <property type="match status" value="1"/>
</dbReference>
<dbReference type="PROSITE" id="PS51162">
    <property type="entry name" value="THYROGLOBULIN_1_2"/>
    <property type="match status" value="1"/>
</dbReference>
<evidence type="ECO:0000256" key="1">
    <source>
        <dbReference type="ARBA" id="ARBA00004123"/>
    </source>
</evidence>
<proteinExistence type="inferred from homology"/>
<feature type="domain" description="WWE" evidence="9">
    <location>
        <begin position="265"/>
        <end position="355"/>
    </location>
</feature>
<dbReference type="SMART" id="SM00678">
    <property type="entry name" value="WWE"/>
    <property type="match status" value="1"/>
</dbReference>
<dbReference type="InterPro" id="IPR000716">
    <property type="entry name" value="Thyroglobulin_1"/>
</dbReference>
<dbReference type="PROSITE" id="PS51977">
    <property type="entry name" value="WGR"/>
    <property type="match status" value="1"/>
</dbReference>
<dbReference type="PROSITE" id="PS00484">
    <property type="entry name" value="THYROGLOBULIN_1_1"/>
    <property type="match status" value="1"/>
</dbReference>
<feature type="region of interest" description="Disordered" evidence="7">
    <location>
        <begin position="361"/>
        <end position="420"/>
    </location>
</feature>
<feature type="domain" description="WGR" evidence="11">
    <location>
        <begin position="168"/>
        <end position="265"/>
    </location>
</feature>
<feature type="compositionally biased region" description="Basic and acidic residues" evidence="7">
    <location>
        <begin position="126"/>
        <end position="137"/>
    </location>
</feature>
<evidence type="ECO:0000256" key="6">
    <source>
        <dbReference type="ARBA" id="ARBA00023242"/>
    </source>
</evidence>
<evidence type="ECO:0000256" key="2">
    <source>
        <dbReference type="ARBA" id="ARBA00007459"/>
    </source>
</evidence>
<dbReference type="InterPro" id="IPR004170">
    <property type="entry name" value="WWE_dom"/>
</dbReference>
<sequence>MAYYLGRQWERGAVHGEGAIDGDADAGQTGALALVAPDNQAELVEQDEDLETTVAKISFQMDEAELADTPWRRAGTNLSDFFNFGMSEDEFKEYVMRRGVRVRLEAKGRRKIERLEGGRRQCKAAADGRRGQEKTSPKCEGQATRRHGAAVLKLGDRSLAVLDKELAERVVLVSGFDVRLVRINSKMDHYHVLQGLQDPCDEGETSETFYCYQCWGETGTPGNKKLDGPFSDREMREAFAGVFEKRTGSAWGSLKPGDKVAHGNFWWQQVSAVDEQALWQYYVHDGVDGKRRGWYPYEDDASALVEEMFAQHVSNDQEKRTAIRTVSSGYFSYRIDLEAMTQENARTGKVRAIRRFTKTVMEKSAKKRAAKRSPADRKKVAKTILKTKSKPKAREPSKTRKTSKPSKPSKAAKAKAPKVKVATGKDAKAQVFQGKFTRTSTGLKKRDLKKNKYGKVVSKRLSEAGRKNFARVACWIAACQKARDELGITGFVAIRKDTELYKKAKELCPHVEPHVLGKAKRLMYLRGGWKAAASRSGGMAARIRQTPMLGENFCQLRVLVTHVTTTAIVTFLDVLFSVRRRAMLGIASYDSDEEPPAAPAAEAVPAAAEPPAKRQRTEEPAADLAPKTLARPELPTRVREQKLREIKREISLAKSATAVVQVVRQNLKDCWDARWGAEALYQVAKRSTARTRQEWAEDKAVLKLAEKLKEDESQDQKSIIEHVVSLMVARSWRSPAKSLARLFWLGAPLKSEGSLKEHFESKALPSLLRSKQMDLDGPDLALILAAMKGEKGVKDTALQSKVVLRLKEKGIHRGLSATDIVEMAECLQDLGVQDQAALRPLGQEGLRRRGELTPDESHRIHTAFQAMKQPLPLLSFGFGVLAVSCQLEPAGRSEALETPRQVWDKPGSTKTKQTDNGKVTTQVRHGSHVSKPDQTLALQAFALQDGHEKKRHGNNDAWQCLVSALQLDSAVSLHGALLQCTDFLINRICQQRLSSVGLWQDLEAPLLAKQDKTSSERGSGILASAGWFCQPFTTWQVDDAASTATASTPSRRRQVAFVVAPIVFVAALLGVCGLAGLFSAPDLGSRALIKSIRGTKDRCEEAGEVLPGRFRPRCTEDGNWASHQCDGSTGMCWCADKAGQLLEGTRGKPGKGPRHKAELQDCMPAQPPSLPKVSEFVVNSPYAQQALKAGILSFFGGGSKQDPSHADDDEDVPEATRRYKKFRKHEELFAASIPDSWVAPELLEIVRACKSGFNCEPREICPHLREEVAGVYSFPCFTKDFISCFNEEIASFYSSGIPARRPNSMNNYGVIVNEIGMRPLITEFQQKYIWP</sequence>
<dbReference type="PANTHER" id="PTHR24014">
    <property type="entry name" value="2-OXOGLUTARATE AND IRON-DEPENDENT OXYGENASE DOMAIN-CONTAINING PROTEIN 2"/>
    <property type="match status" value="1"/>
</dbReference>
<keyword evidence="8" id="KW-1133">Transmembrane helix</keyword>
<evidence type="ECO:0000259" key="9">
    <source>
        <dbReference type="PROSITE" id="PS50918"/>
    </source>
</evidence>
<dbReference type="GO" id="GO:0006397">
    <property type="term" value="P:mRNA processing"/>
    <property type="evidence" value="ECO:0007669"/>
    <property type="project" value="UniProtKB-KW"/>
</dbReference>
<feature type="region of interest" description="Disordered" evidence="7">
    <location>
        <begin position="896"/>
        <end position="918"/>
    </location>
</feature>
<evidence type="ECO:0000259" key="10">
    <source>
        <dbReference type="PROSITE" id="PS51162"/>
    </source>
</evidence>
<dbReference type="OrthoDB" id="442920at2759"/>
<dbReference type="GO" id="GO:0003677">
    <property type="term" value="F:DNA binding"/>
    <property type="evidence" value="ECO:0007669"/>
    <property type="project" value="InterPro"/>
</dbReference>
<keyword evidence="3" id="KW-0507">mRNA processing</keyword>
<dbReference type="InterPro" id="IPR008893">
    <property type="entry name" value="WGR_domain"/>
</dbReference>
<dbReference type="PANTHER" id="PTHR24014:SF4">
    <property type="entry name" value="2-OXOGLUTARATE AND IRON-DEPENDENT OXYGENASE DOMAIN-CONTAINING PROTEIN 2"/>
    <property type="match status" value="1"/>
</dbReference>
<keyword evidence="8" id="KW-0472">Membrane</keyword>
<feature type="compositionally biased region" description="Basic residues" evidence="7">
    <location>
        <begin position="379"/>
        <end position="391"/>
    </location>
</feature>
<organism evidence="12 13">
    <name type="scientific">Symbiodinium necroappetens</name>
    <dbReference type="NCBI Taxonomy" id="1628268"/>
    <lineage>
        <taxon>Eukaryota</taxon>
        <taxon>Sar</taxon>
        <taxon>Alveolata</taxon>
        <taxon>Dinophyceae</taxon>
        <taxon>Suessiales</taxon>
        <taxon>Symbiodiniaceae</taxon>
        <taxon>Symbiodinium</taxon>
    </lineage>
</organism>
<dbReference type="Pfam" id="PF25238">
    <property type="entry name" value="OGFOD2-like"/>
    <property type="match status" value="1"/>
</dbReference>
<keyword evidence="5" id="KW-1015">Disulfide bond</keyword>
<evidence type="ECO:0000256" key="4">
    <source>
        <dbReference type="ARBA" id="ARBA00022896"/>
    </source>
</evidence>
<dbReference type="GO" id="GO:0051276">
    <property type="term" value="P:chromosome organization"/>
    <property type="evidence" value="ECO:0007669"/>
    <property type="project" value="InterPro"/>
</dbReference>
<dbReference type="GO" id="GO:0031418">
    <property type="term" value="F:L-ascorbic acid binding"/>
    <property type="evidence" value="ECO:0007669"/>
    <property type="project" value="UniProtKB-KW"/>
</dbReference>
<feature type="region of interest" description="Disordered" evidence="7">
    <location>
        <begin position="123"/>
        <end position="142"/>
    </location>
</feature>
<evidence type="ECO:0000313" key="13">
    <source>
        <dbReference type="Proteomes" id="UP000601435"/>
    </source>
</evidence>
<dbReference type="InterPro" id="IPR036857">
    <property type="entry name" value="Thyroglobulin_1_sf"/>
</dbReference>
<evidence type="ECO:0000256" key="7">
    <source>
        <dbReference type="SAM" id="MobiDB-lite"/>
    </source>
</evidence>
<keyword evidence="6" id="KW-0539">Nucleus</keyword>
<feature type="domain" description="Thyroglobulin type-1" evidence="10">
    <location>
        <begin position="1096"/>
        <end position="1162"/>
    </location>
</feature>
<gene>
    <name evidence="12" type="primary">ogfod2</name>
    <name evidence="12" type="ORF">SNEC2469_LOCUS6606</name>
</gene>
<dbReference type="GO" id="GO:0005634">
    <property type="term" value="C:nucleus"/>
    <property type="evidence" value="ECO:0007669"/>
    <property type="project" value="UniProtKB-SubCell"/>
</dbReference>
<dbReference type="Pfam" id="PF05182">
    <property type="entry name" value="Fip1"/>
    <property type="match status" value="1"/>
</dbReference>
<evidence type="ECO:0000259" key="11">
    <source>
        <dbReference type="PROSITE" id="PS51977"/>
    </source>
</evidence>
<dbReference type="Pfam" id="PF02825">
    <property type="entry name" value="WWE"/>
    <property type="match status" value="1"/>
</dbReference>
<name>A0A812MPU7_9DINO</name>
<feature type="compositionally biased region" description="Low complexity" evidence="7">
    <location>
        <begin position="599"/>
        <end position="610"/>
    </location>
</feature>
<dbReference type="GO" id="GO:0008270">
    <property type="term" value="F:zinc ion binding"/>
    <property type="evidence" value="ECO:0007669"/>
    <property type="project" value="InterPro"/>
</dbReference>
<feature type="transmembrane region" description="Helical" evidence="8">
    <location>
        <begin position="556"/>
        <end position="576"/>
    </location>
</feature>
<dbReference type="Pfam" id="PF19060">
    <property type="entry name" value="DVNP"/>
    <property type="match status" value="1"/>
</dbReference>
<keyword evidence="8" id="KW-0812">Transmembrane</keyword>
<feature type="non-terminal residue" evidence="12">
    <location>
        <position position="1"/>
    </location>
</feature>
<reference evidence="12" key="1">
    <citation type="submission" date="2021-02" db="EMBL/GenBank/DDBJ databases">
        <authorList>
            <person name="Dougan E. K."/>
            <person name="Rhodes N."/>
            <person name="Thang M."/>
            <person name="Chan C."/>
        </authorList>
    </citation>
    <scope>NUCLEOTIDE SEQUENCE</scope>
</reference>
<feature type="transmembrane region" description="Helical" evidence="8">
    <location>
        <begin position="1055"/>
        <end position="1078"/>
    </location>
</feature>
<dbReference type="Proteomes" id="UP000601435">
    <property type="component" value="Unassembled WGS sequence"/>
</dbReference>
<dbReference type="PROSITE" id="PS50918">
    <property type="entry name" value="WWE"/>
    <property type="match status" value="1"/>
</dbReference>
<accession>A0A812MPU7</accession>
<keyword evidence="13" id="KW-1185">Reference proteome</keyword>
<protein>
    <submittedName>
        <fullName evidence="12">Ogfod2 protein</fullName>
    </submittedName>
</protein>
<feature type="region of interest" description="Disordered" evidence="7">
    <location>
        <begin position="591"/>
        <end position="629"/>
    </location>
</feature>
<evidence type="ECO:0000256" key="8">
    <source>
        <dbReference type="SAM" id="Phobius"/>
    </source>
</evidence>